<dbReference type="Proteomes" id="UP000694001">
    <property type="component" value="Chromosome"/>
</dbReference>
<evidence type="ECO:0000256" key="6">
    <source>
        <dbReference type="RuleBase" id="RU363032"/>
    </source>
</evidence>
<evidence type="ECO:0000256" key="1">
    <source>
        <dbReference type="ARBA" id="ARBA00004651"/>
    </source>
</evidence>
<keyword evidence="3 6" id="KW-0812">Transmembrane</keyword>
<feature type="transmembrane region" description="Helical" evidence="6">
    <location>
        <begin position="147"/>
        <end position="170"/>
    </location>
</feature>
<dbReference type="RefSeq" id="WP_218286376.1">
    <property type="nucleotide sequence ID" value="NZ_CP076448.1"/>
</dbReference>
<accession>A0A975U2Z9</accession>
<proteinExistence type="inferred from homology"/>
<reference evidence="8" key="1">
    <citation type="submission" date="2021-06" db="EMBL/GenBank/DDBJ databases">
        <title>Elioraea tepida, sp. nov., a moderately thermophilic aerobic anoxygenic phototrophic bacterium isolated from an alkaline siliceous hot spring mat community in Yellowstone National Park, WY, USA.</title>
        <authorList>
            <person name="Saini M.K."/>
            <person name="Yoshida S."/>
            <person name="Sebastian A."/>
            <person name="Hirose S."/>
            <person name="Hara E."/>
            <person name="Tamaki H."/>
            <person name="Soulier N.T."/>
            <person name="Albert I."/>
            <person name="Hanada S."/>
            <person name="Bryant D.A."/>
            <person name="Tank M."/>
        </authorList>
    </citation>
    <scope>NUCLEOTIDE SEQUENCE</scope>
    <source>
        <strain evidence="8">MS-P2</strain>
    </source>
</reference>
<evidence type="ECO:0000256" key="4">
    <source>
        <dbReference type="ARBA" id="ARBA00022989"/>
    </source>
</evidence>
<feature type="transmembrane region" description="Helical" evidence="6">
    <location>
        <begin position="79"/>
        <end position="104"/>
    </location>
</feature>
<keyword evidence="4 6" id="KW-1133">Transmembrane helix</keyword>
<dbReference type="PANTHER" id="PTHR43386">
    <property type="entry name" value="OLIGOPEPTIDE TRANSPORT SYSTEM PERMEASE PROTEIN APPC"/>
    <property type="match status" value="1"/>
</dbReference>
<comment type="subcellular location">
    <subcellularLocation>
        <location evidence="1 6">Cell membrane</location>
        <topology evidence="1 6">Multi-pass membrane protein</topology>
    </subcellularLocation>
</comment>
<sequence>MSRAARRFLGHHAAVASVLLLGLIVAAALAAPLVASVLGHDPFTPDLFNRYAPPSAAHPLGTDELGRDLLLRLLYGGRVSLTVGIVAALVSAILGTAIGLAAAWSGGLVDAVLMRLADGLLALPSLPLLIVLAAVDPSRLSLPRGAMWFDLARIVLIIALFGWVKVARLARASALSILRRDYARAAVALGASGGRVLWRHVAPNLAAHVTVASTQTVGAVILLESVLSFLGLGIQPPTPSWGNMLAGAQELVFAAPMAAIWPGLMIFATVVATNFIGDGLADALDPRAEPRHA</sequence>
<dbReference type="GO" id="GO:0055085">
    <property type="term" value="P:transmembrane transport"/>
    <property type="evidence" value="ECO:0007669"/>
    <property type="project" value="InterPro"/>
</dbReference>
<dbReference type="KEGG" id="elio:KO353_03500"/>
<feature type="domain" description="ABC transmembrane type-1" evidence="7">
    <location>
        <begin position="77"/>
        <end position="277"/>
    </location>
</feature>
<name>A0A975U2Z9_9PROT</name>
<organism evidence="8 9">
    <name type="scientific">Elioraea tepida</name>
    <dbReference type="NCBI Taxonomy" id="2843330"/>
    <lineage>
        <taxon>Bacteria</taxon>
        <taxon>Pseudomonadati</taxon>
        <taxon>Pseudomonadota</taxon>
        <taxon>Alphaproteobacteria</taxon>
        <taxon>Acetobacterales</taxon>
        <taxon>Elioraeaceae</taxon>
        <taxon>Elioraea</taxon>
    </lineage>
</organism>
<dbReference type="CDD" id="cd06261">
    <property type="entry name" value="TM_PBP2"/>
    <property type="match status" value="1"/>
</dbReference>
<evidence type="ECO:0000259" key="7">
    <source>
        <dbReference type="PROSITE" id="PS50928"/>
    </source>
</evidence>
<dbReference type="AlphaFoldDB" id="A0A975U2Z9"/>
<dbReference type="InterPro" id="IPR025966">
    <property type="entry name" value="OppC_N"/>
</dbReference>
<dbReference type="GO" id="GO:0005886">
    <property type="term" value="C:plasma membrane"/>
    <property type="evidence" value="ECO:0007669"/>
    <property type="project" value="UniProtKB-SubCell"/>
</dbReference>
<protein>
    <submittedName>
        <fullName evidence="8">ABC transporter permease</fullName>
    </submittedName>
</protein>
<dbReference type="PROSITE" id="PS50928">
    <property type="entry name" value="ABC_TM1"/>
    <property type="match status" value="1"/>
</dbReference>
<dbReference type="Pfam" id="PF12911">
    <property type="entry name" value="OppC_N"/>
    <property type="match status" value="1"/>
</dbReference>
<keyword evidence="2 6" id="KW-0813">Transport</keyword>
<dbReference type="Pfam" id="PF00528">
    <property type="entry name" value="BPD_transp_1"/>
    <property type="match status" value="1"/>
</dbReference>
<feature type="transmembrane region" description="Helical" evidence="6">
    <location>
        <begin position="116"/>
        <end position="135"/>
    </location>
</feature>
<evidence type="ECO:0000256" key="5">
    <source>
        <dbReference type="ARBA" id="ARBA00023136"/>
    </source>
</evidence>
<dbReference type="PANTHER" id="PTHR43386:SF23">
    <property type="entry name" value="ABC TRANSPORTER"/>
    <property type="match status" value="1"/>
</dbReference>
<dbReference type="InterPro" id="IPR000515">
    <property type="entry name" value="MetI-like"/>
</dbReference>
<keyword evidence="9" id="KW-1185">Reference proteome</keyword>
<evidence type="ECO:0000256" key="3">
    <source>
        <dbReference type="ARBA" id="ARBA00022692"/>
    </source>
</evidence>
<dbReference type="InterPro" id="IPR050366">
    <property type="entry name" value="BP-dependent_transpt_permease"/>
</dbReference>
<comment type="similarity">
    <text evidence="6">Belongs to the binding-protein-dependent transport system permease family.</text>
</comment>
<gene>
    <name evidence="8" type="ORF">KO353_03500</name>
</gene>
<evidence type="ECO:0000256" key="2">
    <source>
        <dbReference type="ARBA" id="ARBA00022448"/>
    </source>
</evidence>
<evidence type="ECO:0000313" key="8">
    <source>
        <dbReference type="EMBL" id="QXM25320.1"/>
    </source>
</evidence>
<evidence type="ECO:0000313" key="9">
    <source>
        <dbReference type="Proteomes" id="UP000694001"/>
    </source>
</evidence>
<keyword evidence="5 6" id="KW-0472">Membrane</keyword>
<feature type="transmembrane region" description="Helical" evidence="6">
    <location>
        <begin position="251"/>
        <end position="276"/>
    </location>
</feature>
<dbReference type="EMBL" id="CP076448">
    <property type="protein sequence ID" value="QXM25320.1"/>
    <property type="molecule type" value="Genomic_DNA"/>
</dbReference>